<evidence type="ECO:0000313" key="2">
    <source>
        <dbReference type="EMBL" id="CAH0550894.1"/>
    </source>
</evidence>
<evidence type="ECO:0000313" key="3">
    <source>
        <dbReference type="Proteomes" id="UP001154078"/>
    </source>
</evidence>
<name>A0A9P0AXD6_BRAAE</name>
<dbReference type="InterPro" id="IPR029131">
    <property type="entry name" value="HAUS5"/>
</dbReference>
<gene>
    <name evidence="2" type="ORF">MELIAE_LOCUS3612</name>
</gene>
<organism evidence="2 3">
    <name type="scientific">Brassicogethes aeneus</name>
    <name type="common">Rape pollen beetle</name>
    <name type="synonym">Meligethes aeneus</name>
    <dbReference type="NCBI Taxonomy" id="1431903"/>
    <lineage>
        <taxon>Eukaryota</taxon>
        <taxon>Metazoa</taxon>
        <taxon>Ecdysozoa</taxon>
        <taxon>Arthropoda</taxon>
        <taxon>Hexapoda</taxon>
        <taxon>Insecta</taxon>
        <taxon>Pterygota</taxon>
        <taxon>Neoptera</taxon>
        <taxon>Endopterygota</taxon>
        <taxon>Coleoptera</taxon>
        <taxon>Polyphaga</taxon>
        <taxon>Cucujiformia</taxon>
        <taxon>Nitidulidae</taxon>
        <taxon>Meligethinae</taxon>
        <taxon>Brassicogethes</taxon>
    </lineage>
</organism>
<dbReference type="GO" id="GO:0051225">
    <property type="term" value="P:spindle assembly"/>
    <property type="evidence" value="ECO:0007669"/>
    <property type="project" value="InterPro"/>
</dbReference>
<dbReference type="GO" id="GO:0070652">
    <property type="term" value="C:HAUS complex"/>
    <property type="evidence" value="ECO:0007669"/>
    <property type="project" value="InterPro"/>
</dbReference>
<reference evidence="2" key="1">
    <citation type="submission" date="2021-12" db="EMBL/GenBank/DDBJ databases">
        <authorList>
            <person name="King R."/>
        </authorList>
    </citation>
    <scope>NUCLEOTIDE SEQUENCE</scope>
</reference>
<keyword evidence="3" id="KW-1185">Reference proteome</keyword>
<dbReference type="EMBL" id="OV121133">
    <property type="protein sequence ID" value="CAH0550894.1"/>
    <property type="molecule type" value="Genomic_DNA"/>
</dbReference>
<keyword evidence="1" id="KW-0175">Coiled coil</keyword>
<feature type="coiled-coil region" evidence="1">
    <location>
        <begin position="84"/>
        <end position="111"/>
    </location>
</feature>
<protein>
    <submittedName>
        <fullName evidence="2">Uncharacterized protein</fullName>
    </submittedName>
</protein>
<sequence length="800" mass="92758">MSKLELVKWLKEMGYDGDIPENLDSVCNPATFFIWKQVIQNAINKNTVINMRNNIIIKRLQNKTLDQQDEYNYPILEISAYKKRQDIERNITILTAQIQNKEHQIDALSMENKIKYVTIENLNAKTKENTEKAYLFQMRVKDLEKNISETEENLSSAKSITPTEVNDNLHANEITELLQKCATKLEKHLREIPLEEKSVIMPPKSTIKKNHLKTPGFNSFETFLCKSERKFTENKVTIIKRNVPYDNEDKTIKKVNKALFTDSFSEIKENIPILKVNDFDLVERTPEKNVRGKRESLGILPDDFLNFSDDLNDTIAPLSIIMEQSHLSKQLSDRSHFVSKIKSNDGKNENKISINQSGYSVAKNDLLLKNIINNYEVANSLKEGLHKYDRRLLWSIFCNLNENLITELQKCIISCNDYKRNTINNRIDMAQLYFIHVYIGIHTDKVKKSINEISKNIKNERRKINEHLSSKRVALEKNYELNRVLDLEIKNVGLDATLSTMKQELNKSKHIVYSSLLQSIDKISDLNNIFNIEPKQIGLDSETTKNSLTTTNNEYNYEILIVNKKILSVNEHIMTKLNGIQDFLGHIDKVFNNIKDIKENTNTNVHKLSNFIVDMSWAETLSMNLISEEVNAFEKFPLAYNKQFKYMYKLNGTANFRDISYQNIPSHISLNSDVLYIVSNILETPYSPPETILVNILKSKLKLQALKSINTENHFPKYTEYSKNDLKHQDSENEAALLSKLNHLCNSSRIIKINSAYATIQQIIEIWTKMPLKNFILPSTLVDGKKYKYYEQKFINSLAV</sequence>
<dbReference type="OrthoDB" id="8192537at2759"/>
<dbReference type="Proteomes" id="UP001154078">
    <property type="component" value="Chromosome 2"/>
</dbReference>
<proteinExistence type="predicted"/>
<evidence type="ECO:0000256" key="1">
    <source>
        <dbReference type="SAM" id="Coils"/>
    </source>
</evidence>
<dbReference type="Pfam" id="PF14817">
    <property type="entry name" value="HAUS5"/>
    <property type="match status" value="1"/>
</dbReference>
<accession>A0A9P0AXD6</accession>
<dbReference type="AlphaFoldDB" id="A0A9P0AXD6"/>